<evidence type="ECO:0000256" key="5">
    <source>
        <dbReference type="PROSITE-ProRule" id="PRU01240"/>
    </source>
</evidence>
<dbReference type="PANTHER" id="PTHR43806:SF58">
    <property type="entry name" value="ALKALINE PROTEASE 1-RELATED"/>
    <property type="match status" value="1"/>
</dbReference>
<evidence type="ECO:0000256" key="2">
    <source>
        <dbReference type="ARBA" id="ARBA00022670"/>
    </source>
</evidence>
<evidence type="ECO:0000259" key="6">
    <source>
        <dbReference type="Pfam" id="PF00082"/>
    </source>
</evidence>
<dbReference type="InterPro" id="IPR050131">
    <property type="entry name" value="Peptidase_S8_subtilisin-like"/>
</dbReference>
<reference evidence="7" key="1">
    <citation type="submission" date="2023-06" db="EMBL/GenBank/DDBJ databases">
        <title>Conoideocrella luteorostrata (Hypocreales: Clavicipitaceae), a potential biocontrol fungus for elongate hemlock scale in United States Christmas tree production areas.</title>
        <authorList>
            <person name="Barrett H."/>
            <person name="Lovett B."/>
            <person name="Macias A.M."/>
            <person name="Stajich J.E."/>
            <person name="Kasson M.T."/>
        </authorList>
    </citation>
    <scope>NUCLEOTIDE SEQUENCE</scope>
    <source>
        <strain evidence="7">ARSEF 14590</strain>
    </source>
</reference>
<accession>A0AAJ0CGA4</accession>
<dbReference type="SUPFAM" id="SSF52743">
    <property type="entry name" value="Subtilisin-like"/>
    <property type="match status" value="1"/>
</dbReference>
<dbReference type="EMBL" id="JASWJB010000475">
    <property type="protein sequence ID" value="KAK2590181.1"/>
    <property type="molecule type" value="Genomic_DNA"/>
</dbReference>
<dbReference type="AlphaFoldDB" id="A0AAJ0CGA4"/>
<comment type="caution">
    <text evidence="7">The sequence shown here is derived from an EMBL/GenBank/DDBJ whole genome shotgun (WGS) entry which is preliminary data.</text>
</comment>
<organism evidence="7 8">
    <name type="scientific">Conoideocrella luteorostrata</name>
    <dbReference type="NCBI Taxonomy" id="1105319"/>
    <lineage>
        <taxon>Eukaryota</taxon>
        <taxon>Fungi</taxon>
        <taxon>Dikarya</taxon>
        <taxon>Ascomycota</taxon>
        <taxon>Pezizomycotina</taxon>
        <taxon>Sordariomycetes</taxon>
        <taxon>Hypocreomycetidae</taxon>
        <taxon>Hypocreales</taxon>
        <taxon>Clavicipitaceae</taxon>
        <taxon>Conoideocrella</taxon>
    </lineage>
</organism>
<proteinExistence type="inferred from homology"/>
<evidence type="ECO:0000256" key="1">
    <source>
        <dbReference type="ARBA" id="ARBA00011073"/>
    </source>
</evidence>
<keyword evidence="2" id="KW-0645">Protease</keyword>
<dbReference type="Gene3D" id="3.40.50.200">
    <property type="entry name" value="Peptidase S8/S53 domain"/>
    <property type="match status" value="1"/>
</dbReference>
<comment type="similarity">
    <text evidence="1 5">Belongs to the peptidase S8 family.</text>
</comment>
<dbReference type="PROSITE" id="PS51892">
    <property type="entry name" value="SUBTILASE"/>
    <property type="match status" value="1"/>
</dbReference>
<evidence type="ECO:0000313" key="8">
    <source>
        <dbReference type="Proteomes" id="UP001251528"/>
    </source>
</evidence>
<dbReference type="PANTHER" id="PTHR43806">
    <property type="entry name" value="PEPTIDASE S8"/>
    <property type="match status" value="1"/>
</dbReference>
<feature type="domain" description="Peptidase S8/S53" evidence="6">
    <location>
        <begin position="85"/>
        <end position="294"/>
    </location>
</feature>
<dbReference type="InterPro" id="IPR000209">
    <property type="entry name" value="Peptidase_S8/S53_dom"/>
</dbReference>
<dbReference type="Proteomes" id="UP001251528">
    <property type="component" value="Unassembled WGS sequence"/>
</dbReference>
<comment type="caution">
    <text evidence="5">Lacks conserved residue(s) required for the propagation of feature annotation.</text>
</comment>
<dbReference type="InterPro" id="IPR015500">
    <property type="entry name" value="Peptidase_S8_subtilisin-rel"/>
</dbReference>
<dbReference type="GO" id="GO:0004252">
    <property type="term" value="F:serine-type endopeptidase activity"/>
    <property type="evidence" value="ECO:0007669"/>
    <property type="project" value="InterPro"/>
</dbReference>
<sequence>MKPDKNTFESGKLGAFLDENGNIEIRPIGQTKTTTTTTTTTTTSFNLKLKGRNVKKQKDAPWGLARISHRKPHHSSYMYFEEPGRSVCVYALDSGLDESHPEFFGRAEFIKDFTNEGPSDNRSHGTHAAGIIGSTTYGVAKKAFLLGVKVINLDGTASASKIIDAMDFIVRDADTRKLCTKGVVVYTPLYSSNYQPLVDASKNMVQRGIFLVAAASDEDEQGVTEISKNYDHACVVGATTRSDELAPFSMWNQRVNVLAPGFQIPSTVPDGRTALGSGTPQAAAHVAGLGAYLLGLGISRPDSLCKHISKNSLYRSTKKRKEYSGVPKKIVNNGFKYF</sequence>
<dbReference type="InterPro" id="IPR036852">
    <property type="entry name" value="Peptidase_S8/S53_dom_sf"/>
</dbReference>
<keyword evidence="3" id="KW-0378">Hydrolase</keyword>
<protein>
    <recommendedName>
        <fullName evidence="6">Peptidase S8/S53 domain-containing protein</fullName>
    </recommendedName>
</protein>
<gene>
    <name evidence="7" type="ORF">QQS21_012145</name>
</gene>
<name>A0AAJ0CGA4_9HYPO</name>
<evidence type="ECO:0000313" key="7">
    <source>
        <dbReference type="EMBL" id="KAK2590181.1"/>
    </source>
</evidence>
<evidence type="ECO:0000256" key="3">
    <source>
        <dbReference type="ARBA" id="ARBA00022801"/>
    </source>
</evidence>
<keyword evidence="8" id="KW-1185">Reference proteome</keyword>
<dbReference type="GO" id="GO:0006508">
    <property type="term" value="P:proteolysis"/>
    <property type="evidence" value="ECO:0007669"/>
    <property type="project" value="UniProtKB-KW"/>
</dbReference>
<dbReference type="PRINTS" id="PR00723">
    <property type="entry name" value="SUBTILISIN"/>
</dbReference>
<evidence type="ECO:0000256" key="4">
    <source>
        <dbReference type="ARBA" id="ARBA00022825"/>
    </source>
</evidence>
<dbReference type="Pfam" id="PF00082">
    <property type="entry name" value="Peptidase_S8"/>
    <property type="match status" value="1"/>
</dbReference>
<keyword evidence="4" id="KW-0720">Serine protease</keyword>